<evidence type="ECO:0000256" key="1">
    <source>
        <dbReference type="ARBA" id="ARBA00022723"/>
    </source>
</evidence>
<dbReference type="InterPro" id="IPR039391">
    <property type="entry name" value="Phytocyanin-like"/>
</dbReference>
<feature type="domain" description="Phytocyanin" evidence="4">
    <location>
        <begin position="47"/>
        <end position="147"/>
    </location>
</feature>
<dbReference type="OrthoDB" id="1921208at2759"/>
<dbReference type="CDD" id="cd04216">
    <property type="entry name" value="Phytocyanin"/>
    <property type="match status" value="1"/>
</dbReference>
<dbReference type="RefSeq" id="XP_021286862.1">
    <property type="nucleotide sequence ID" value="XM_021431187.1"/>
</dbReference>
<proteinExistence type="predicted"/>
<dbReference type="AlphaFoldDB" id="A0A6J1AI28"/>
<reference evidence="6" key="1">
    <citation type="submission" date="2025-08" db="UniProtKB">
        <authorList>
            <consortium name="RefSeq"/>
        </authorList>
    </citation>
    <scope>IDENTIFICATION</scope>
    <source>
        <tissue evidence="6">Leaf</tissue>
    </source>
</reference>
<evidence type="ECO:0000313" key="6">
    <source>
        <dbReference type="RefSeq" id="XP_021286862.1"/>
    </source>
</evidence>
<sequence>MVFSKPSIISIIFIAFKAMEDKTVRYCSLFPIILMICFCFLKSTTSEVYNVGDEEGWNSEVDYVSWSRKYNFSVDDVLEFKYNKGQHDAFEVTEATYRSCNTSSGVLAKYETGDDQVKLTKSKKYWFVCNISGHCLGGMRFGIDVKAGNTSTNLGPTPSAKSGSTYAFERWSLSLFLFASGILLNVFC</sequence>
<protein>
    <submittedName>
        <fullName evidence="6">Mavicyanin-like</fullName>
    </submittedName>
</protein>
<dbReference type="FunFam" id="2.60.40.420:FF:000003">
    <property type="entry name" value="Blue copper"/>
    <property type="match status" value="1"/>
</dbReference>
<keyword evidence="3" id="KW-0325">Glycoprotein</keyword>
<organism evidence="5 6">
    <name type="scientific">Herrania umbratica</name>
    <dbReference type="NCBI Taxonomy" id="108875"/>
    <lineage>
        <taxon>Eukaryota</taxon>
        <taxon>Viridiplantae</taxon>
        <taxon>Streptophyta</taxon>
        <taxon>Embryophyta</taxon>
        <taxon>Tracheophyta</taxon>
        <taxon>Spermatophyta</taxon>
        <taxon>Magnoliopsida</taxon>
        <taxon>eudicotyledons</taxon>
        <taxon>Gunneridae</taxon>
        <taxon>Pentapetalae</taxon>
        <taxon>rosids</taxon>
        <taxon>malvids</taxon>
        <taxon>Malvales</taxon>
        <taxon>Malvaceae</taxon>
        <taxon>Byttnerioideae</taxon>
        <taxon>Herrania</taxon>
    </lineage>
</organism>
<dbReference type="InterPro" id="IPR003245">
    <property type="entry name" value="Phytocyanin_dom"/>
</dbReference>
<evidence type="ECO:0000256" key="3">
    <source>
        <dbReference type="ARBA" id="ARBA00023180"/>
    </source>
</evidence>
<evidence type="ECO:0000313" key="5">
    <source>
        <dbReference type="Proteomes" id="UP000504621"/>
    </source>
</evidence>
<dbReference type="Gene3D" id="2.60.40.420">
    <property type="entry name" value="Cupredoxins - blue copper proteins"/>
    <property type="match status" value="1"/>
</dbReference>
<accession>A0A6J1AI28</accession>
<name>A0A6J1AI28_9ROSI</name>
<dbReference type="PROSITE" id="PS51485">
    <property type="entry name" value="PHYTOCYANIN"/>
    <property type="match status" value="1"/>
</dbReference>
<dbReference type="InterPro" id="IPR008972">
    <property type="entry name" value="Cupredoxin"/>
</dbReference>
<dbReference type="PANTHER" id="PTHR33021:SF179">
    <property type="entry name" value="OS09G0541100 PROTEIN"/>
    <property type="match status" value="1"/>
</dbReference>
<keyword evidence="1" id="KW-0479">Metal-binding</keyword>
<dbReference type="Proteomes" id="UP000504621">
    <property type="component" value="Unplaced"/>
</dbReference>
<evidence type="ECO:0000256" key="2">
    <source>
        <dbReference type="ARBA" id="ARBA00023008"/>
    </source>
</evidence>
<dbReference type="GO" id="GO:0009055">
    <property type="term" value="F:electron transfer activity"/>
    <property type="evidence" value="ECO:0007669"/>
    <property type="project" value="InterPro"/>
</dbReference>
<evidence type="ECO:0000259" key="4">
    <source>
        <dbReference type="PROSITE" id="PS51485"/>
    </source>
</evidence>
<dbReference type="GeneID" id="110418454"/>
<gene>
    <name evidence="6" type="primary">LOC110418454</name>
</gene>
<dbReference type="PANTHER" id="PTHR33021">
    <property type="entry name" value="BLUE COPPER PROTEIN"/>
    <property type="match status" value="1"/>
</dbReference>
<dbReference type="SUPFAM" id="SSF49503">
    <property type="entry name" value="Cupredoxins"/>
    <property type="match status" value="1"/>
</dbReference>
<dbReference type="GO" id="GO:0046872">
    <property type="term" value="F:metal ion binding"/>
    <property type="evidence" value="ECO:0007669"/>
    <property type="project" value="UniProtKB-KW"/>
</dbReference>
<keyword evidence="5" id="KW-1185">Reference proteome</keyword>
<dbReference type="Pfam" id="PF02298">
    <property type="entry name" value="Cu_bind_like"/>
    <property type="match status" value="1"/>
</dbReference>
<keyword evidence="2" id="KW-0186">Copper</keyword>
<dbReference type="GO" id="GO:0005886">
    <property type="term" value="C:plasma membrane"/>
    <property type="evidence" value="ECO:0007669"/>
    <property type="project" value="TreeGrafter"/>
</dbReference>